<keyword evidence="2" id="KW-0223">Dioxygenase</keyword>
<proteinExistence type="predicted"/>
<dbReference type="AlphaFoldDB" id="A0A327QQ82"/>
<evidence type="ECO:0000313" key="3">
    <source>
        <dbReference type="Proteomes" id="UP000249547"/>
    </source>
</evidence>
<comment type="caution">
    <text evidence="2">The sequence shown here is derived from an EMBL/GenBank/DDBJ whole genome shotgun (WGS) entry which is preliminary data.</text>
</comment>
<dbReference type="InterPro" id="IPR037523">
    <property type="entry name" value="VOC_core"/>
</dbReference>
<name>A0A327QQ82_9BACT</name>
<sequence>MEILRLHLHTNRLPQLVTFYESVIGLPVTTSHDGLRAIIQIGSSEIVFEATEESAYYHFAINIPAHLLVQAHDWLQARVTLLPYHNQLIVPFPHWNADALYFHDPAGNIVELIARRDLAYDVPGIFSAQHWMSVSEIGLPVERVDQTNEALQQVGVPVYDGDNEQFSAVGDAHGLFIVVDREQKTWMPTHEPALTFPLEVIFKTMPGGKVFVLRLHQRGIEVAEMQIIT</sequence>
<dbReference type="OrthoDB" id="2703022at2"/>
<evidence type="ECO:0000313" key="2">
    <source>
        <dbReference type="EMBL" id="RAJ03937.1"/>
    </source>
</evidence>
<accession>A0A327QQ82</accession>
<organism evidence="2 3">
    <name type="scientific">Chitinophaga skermanii</name>
    <dbReference type="NCBI Taxonomy" id="331697"/>
    <lineage>
        <taxon>Bacteria</taxon>
        <taxon>Pseudomonadati</taxon>
        <taxon>Bacteroidota</taxon>
        <taxon>Chitinophagia</taxon>
        <taxon>Chitinophagales</taxon>
        <taxon>Chitinophagaceae</taxon>
        <taxon>Chitinophaga</taxon>
    </lineage>
</organism>
<feature type="domain" description="VOC" evidence="1">
    <location>
        <begin position="2"/>
        <end position="115"/>
    </location>
</feature>
<dbReference type="Proteomes" id="UP000249547">
    <property type="component" value="Unassembled WGS sequence"/>
</dbReference>
<keyword evidence="3" id="KW-1185">Reference proteome</keyword>
<dbReference type="PROSITE" id="PS51819">
    <property type="entry name" value="VOC"/>
    <property type="match status" value="1"/>
</dbReference>
<evidence type="ECO:0000259" key="1">
    <source>
        <dbReference type="PROSITE" id="PS51819"/>
    </source>
</evidence>
<reference evidence="2 3" key="1">
    <citation type="submission" date="2018-06" db="EMBL/GenBank/DDBJ databases">
        <title>Genomic Encyclopedia of Archaeal and Bacterial Type Strains, Phase II (KMG-II): from individual species to whole genera.</title>
        <authorList>
            <person name="Goeker M."/>
        </authorList>
    </citation>
    <scope>NUCLEOTIDE SEQUENCE [LARGE SCALE GENOMIC DNA]</scope>
    <source>
        <strain evidence="2 3">DSM 23857</strain>
    </source>
</reference>
<dbReference type="InterPro" id="IPR029068">
    <property type="entry name" value="Glyas_Bleomycin-R_OHBP_Dase"/>
</dbReference>
<dbReference type="SUPFAM" id="SSF54593">
    <property type="entry name" value="Glyoxalase/Bleomycin resistance protein/Dihydroxybiphenyl dioxygenase"/>
    <property type="match status" value="1"/>
</dbReference>
<protein>
    <submittedName>
        <fullName evidence="2">Catechol-2,3-dioxygenase</fullName>
    </submittedName>
</protein>
<dbReference type="EMBL" id="QLLL01000005">
    <property type="protein sequence ID" value="RAJ03937.1"/>
    <property type="molecule type" value="Genomic_DNA"/>
</dbReference>
<gene>
    <name evidence="2" type="ORF">LX64_02814</name>
</gene>
<dbReference type="RefSeq" id="WP_111598264.1">
    <property type="nucleotide sequence ID" value="NZ_QLLL01000005.1"/>
</dbReference>
<dbReference type="Gene3D" id="3.10.180.10">
    <property type="entry name" value="2,3-Dihydroxybiphenyl 1,2-Dioxygenase, domain 1"/>
    <property type="match status" value="1"/>
</dbReference>
<keyword evidence="2" id="KW-0560">Oxidoreductase</keyword>
<dbReference type="GO" id="GO:0051213">
    <property type="term" value="F:dioxygenase activity"/>
    <property type="evidence" value="ECO:0007669"/>
    <property type="project" value="UniProtKB-KW"/>
</dbReference>